<reference evidence="1 2" key="1">
    <citation type="submission" date="2019-03" db="EMBL/GenBank/DDBJ databases">
        <title>Paraburkholderia sp. isolated from native Mimosa gymnas in Guartela State Park, Brazil.</title>
        <authorList>
            <person name="Paulitsch F."/>
            <person name="Hungria M."/>
            <person name="Delamuta J.R.M."/>
            <person name="Ribeiro R.A."/>
            <person name="Dall'Agnol R."/>
            <person name="Silva J.S.B."/>
        </authorList>
    </citation>
    <scope>NUCLEOTIDE SEQUENCE [LARGE SCALE GENOMIC DNA]</scope>
    <source>
        <strain evidence="1 2">CNPSo 3008</strain>
    </source>
</reference>
<dbReference type="OrthoDB" id="199095at2"/>
<comment type="caution">
    <text evidence="1">The sequence shown here is derived from an EMBL/GenBank/DDBJ whole genome shotgun (WGS) entry which is preliminary data.</text>
</comment>
<dbReference type="Proteomes" id="UP000295606">
    <property type="component" value="Unassembled WGS sequence"/>
</dbReference>
<dbReference type="RefSeq" id="WP_133185875.1">
    <property type="nucleotide sequence ID" value="NZ_SMOD01000023.1"/>
</dbReference>
<sequence>MDIASIDLTRVCVIGGDWNGRCVEGYNEFGDPETYRDFDTFERIFRTLVKECPYVHYDDEPGHVVRIHDDTVLMEYGRYGDEVVRKGLRVLKLEMPNYDTLLAWYGELKAVWGDSPGDGGESPSALQVVLTTTTLSNE</sequence>
<gene>
    <name evidence="1" type="ORF">E1N52_27120</name>
</gene>
<organism evidence="1 2">
    <name type="scientific">Paraburkholderia guartelaensis</name>
    <dbReference type="NCBI Taxonomy" id="2546446"/>
    <lineage>
        <taxon>Bacteria</taxon>
        <taxon>Pseudomonadati</taxon>
        <taxon>Pseudomonadota</taxon>
        <taxon>Betaproteobacteria</taxon>
        <taxon>Burkholderiales</taxon>
        <taxon>Burkholderiaceae</taxon>
        <taxon>Paraburkholderia</taxon>
    </lineage>
</organism>
<evidence type="ECO:0000313" key="2">
    <source>
        <dbReference type="Proteomes" id="UP000295606"/>
    </source>
</evidence>
<dbReference type="EMBL" id="SMOD01000023">
    <property type="protein sequence ID" value="TDG05109.1"/>
    <property type="molecule type" value="Genomic_DNA"/>
</dbReference>
<protein>
    <submittedName>
        <fullName evidence="1">Uncharacterized protein</fullName>
    </submittedName>
</protein>
<proteinExistence type="predicted"/>
<name>A0A4V2ZVH0_9BURK</name>
<dbReference type="AlphaFoldDB" id="A0A4V2ZVH0"/>
<evidence type="ECO:0000313" key="1">
    <source>
        <dbReference type="EMBL" id="TDG05109.1"/>
    </source>
</evidence>
<accession>A0A4V2ZVH0</accession>